<organism evidence="7 8">
    <name type="scientific">Denitromonas halophila</name>
    <dbReference type="NCBI Taxonomy" id="1629404"/>
    <lineage>
        <taxon>Bacteria</taxon>
        <taxon>Pseudomonadati</taxon>
        <taxon>Pseudomonadota</taxon>
        <taxon>Betaproteobacteria</taxon>
        <taxon>Rhodocyclales</taxon>
        <taxon>Zoogloeaceae</taxon>
        <taxon>Denitromonas</taxon>
    </lineage>
</organism>
<dbReference type="SUPFAM" id="SSF53850">
    <property type="entry name" value="Periplasmic binding protein-like II"/>
    <property type="match status" value="1"/>
</dbReference>
<evidence type="ECO:0000256" key="2">
    <source>
        <dbReference type="ARBA" id="ARBA00023015"/>
    </source>
</evidence>
<keyword evidence="4" id="KW-0010">Activator</keyword>
<accession>A0A557SQK7</accession>
<dbReference type="Proteomes" id="UP000318349">
    <property type="component" value="Unassembled WGS sequence"/>
</dbReference>
<feature type="domain" description="HTH lysR-type" evidence="6">
    <location>
        <begin position="1"/>
        <end position="58"/>
    </location>
</feature>
<sequence>MELRQLRYFVRTVELGSISQAALDLGVAQSAVSLQIQKLESELSTRLLQRNPGGIEPTEAGLAFMAHAQLSLRHADEAASAAQHSRLSGVVSVGLAPTTAGLLGLPLMQAMRTQYPDIRIRLVEAMSGHLGQMLNGRELDIAVLFDGHQARRWSIEPMLDERLFVIARADASPTPLPTRLGALADLPLVLPTPRHGLRRVIDTALNALGVAPNVVAEVDSLYVLMDMVNHGIGASVQPWAALARQPDAAARLRWSELEDEGTARRNLLCSLSEDELSPAALATRTTLRHTVSQLVSNGHWRGVTPLHLESR</sequence>
<evidence type="ECO:0000259" key="6">
    <source>
        <dbReference type="PROSITE" id="PS50931"/>
    </source>
</evidence>
<gene>
    <name evidence="7" type="ORF">FHP89_00275</name>
</gene>
<dbReference type="AlphaFoldDB" id="A0A557SQK7"/>
<comment type="similarity">
    <text evidence="1">Belongs to the LysR transcriptional regulatory family.</text>
</comment>
<dbReference type="InterPro" id="IPR036390">
    <property type="entry name" value="WH_DNA-bd_sf"/>
</dbReference>
<dbReference type="PROSITE" id="PS50931">
    <property type="entry name" value="HTH_LYSR"/>
    <property type="match status" value="1"/>
</dbReference>
<evidence type="ECO:0000256" key="3">
    <source>
        <dbReference type="ARBA" id="ARBA00023125"/>
    </source>
</evidence>
<dbReference type="Pfam" id="PF00126">
    <property type="entry name" value="HTH_1"/>
    <property type="match status" value="1"/>
</dbReference>
<dbReference type="InterPro" id="IPR036388">
    <property type="entry name" value="WH-like_DNA-bd_sf"/>
</dbReference>
<dbReference type="Pfam" id="PF03466">
    <property type="entry name" value="LysR_substrate"/>
    <property type="match status" value="1"/>
</dbReference>
<dbReference type="CDD" id="cd08433">
    <property type="entry name" value="PBP2_Nac"/>
    <property type="match status" value="1"/>
</dbReference>
<dbReference type="PANTHER" id="PTHR30293">
    <property type="entry name" value="TRANSCRIPTIONAL REGULATORY PROTEIN NAC-RELATED"/>
    <property type="match status" value="1"/>
</dbReference>
<dbReference type="GO" id="GO:2000142">
    <property type="term" value="P:regulation of DNA-templated transcription initiation"/>
    <property type="evidence" value="ECO:0007669"/>
    <property type="project" value="TreeGrafter"/>
</dbReference>
<dbReference type="PANTHER" id="PTHR30293:SF0">
    <property type="entry name" value="NITROGEN ASSIMILATION REGULATORY PROTEIN NAC"/>
    <property type="match status" value="1"/>
</dbReference>
<dbReference type="InterPro" id="IPR000847">
    <property type="entry name" value="LysR_HTH_N"/>
</dbReference>
<evidence type="ECO:0000313" key="8">
    <source>
        <dbReference type="Proteomes" id="UP000318349"/>
    </source>
</evidence>
<keyword evidence="5" id="KW-0804">Transcription</keyword>
<comment type="caution">
    <text evidence="7">The sequence shown here is derived from an EMBL/GenBank/DDBJ whole genome shotgun (WGS) entry which is preliminary data.</text>
</comment>
<dbReference type="Gene3D" id="3.40.190.290">
    <property type="match status" value="1"/>
</dbReference>
<keyword evidence="3" id="KW-0238">DNA-binding</keyword>
<dbReference type="InterPro" id="IPR005119">
    <property type="entry name" value="LysR_subst-bd"/>
</dbReference>
<proteinExistence type="inferred from homology"/>
<dbReference type="EMBL" id="VMNI01000001">
    <property type="protein sequence ID" value="TVO79687.1"/>
    <property type="molecule type" value="Genomic_DNA"/>
</dbReference>
<evidence type="ECO:0000256" key="4">
    <source>
        <dbReference type="ARBA" id="ARBA00023159"/>
    </source>
</evidence>
<reference evidence="7 8" key="1">
    <citation type="submission" date="2019-07" db="EMBL/GenBank/DDBJ databases">
        <title>The pathways for chlorine oxyanion respiration interact through the shared metabolite chlorate.</title>
        <authorList>
            <person name="Barnum T.P."/>
            <person name="Cheng Y."/>
            <person name="Hill K.A."/>
            <person name="Lucas L.N."/>
            <person name="Carlson H.K."/>
            <person name="Coates J.D."/>
        </authorList>
    </citation>
    <scope>NUCLEOTIDE SEQUENCE [LARGE SCALE GENOMIC DNA]</scope>
    <source>
        <strain evidence="7 8">SFB-1</strain>
    </source>
</reference>
<dbReference type="GO" id="GO:0003700">
    <property type="term" value="F:DNA-binding transcription factor activity"/>
    <property type="evidence" value="ECO:0007669"/>
    <property type="project" value="InterPro"/>
</dbReference>
<evidence type="ECO:0000313" key="7">
    <source>
        <dbReference type="EMBL" id="TVO79687.1"/>
    </source>
</evidence>
<dbReference type="GO" id="GO:0003677">
    <property type="term" value="F:DNA binding"/>
    <property type="evidence" value="ECO:0007669"/>
    <property type="project" value="UniProtKB-KW"/>
</dbReference>
<dbReference type="Gene3D" id="1.10.10.10">
    <property type="entry name" value="Winged helix-like DNA-binding domain superfamily/Winged helix DNA-binding domain"/>
    <property type="match status" value="1"/>
</dbReference>
<keyword evidence="2" id="KW-0805">Transcription regulation</keyword>
<evidence type="ECO:0000256" key="1">
    <source>
        <dbReference type="ARBA" id="ARBA00009437"/>
    </source>
</evidence>
<protein>
    <submittedName>
        <fullName evidence="7">LysR family transcriptional regulator</fullName>
    </submittedName>
</protein>
<name>A0A557SQK7_9RHOO</name>
<dbReference type="FunFam" id="1.10.10.10:FF:000001">
    <property type="entry name" value="LysR family transcriptional regulator"/>
    <property type="match status" value="1"/>
</dbReference>
<evidence type="ECO:0000256" key="5">
    <source>
        <dbReference type="ARBA" id="ARBA00023163"/>
    </source>
</evidence>
<dbReference type="PRINTS" id="PR00039">
    <property type="entry name" value="HTHLYSR"/>
</dbReference>
<dbReference type="SUPFAM" id="SSF46785">
    <property type="entry name" value="Winged helix' DNA-binding domain"/>
    <property type="match status" value="1"/>
</dbReference>